<dbReference type="InterPro" id="IPR003516">
    <property type="entry name" value="FANCA"/>
</dbReference>
<dbReference type="GO" id="GO:0045589">
    <property type="term" value="P:regulation of regulatory T cell differentiation"/>
    <property type="evidence" value="ECO:0007669"/>
    <property type="project" value="TreeGrafter"/>
</dbReference>
<dbReference type="Pfam" id="PF03511">
    <property type="entry name" value="FANCA_CTD"/>
    <property type="match status" value="1"/>
</dbReference>
<accession>A0A7K8S0A3</accession>
<protein>
    <submittedName>
        <fullName evidence="5">FANCA protein</fullName>
    </submittedName>
</protein>
<organism evidence="5 6">
    <name type="scientific">Rhodinocichla rosea</name>
    <dbReference type="NCBI Taxonomy" id="58203"/>
    <lineage>
        <taxon>Eukaryota</taxon>
        <taxon>Metazoa</taxon>
        <taxon>Chordata</taxon>
        <taxon>Craniata</taxon>
        <taxon>Vertebrata</taxon>
        <taxon>Euteleostomi</taxon>
        <taxon>Archelosauria</taxon>
        <taxon>Archosauria</taxon>
        <taxon>Dinosauria</taxon>
        <taxon>Saurischia</taxon>
        <taxon>Theropoda</taxon>
        <taxon>Coelurosauria</taxon>
        <taxon>Aves</taxon>
        <taxon>Neognathae</taxon>
        <taxon>Neoaves</taxon>
        <taxon>Telluraves</taxon>
        <taxon>Australaves</taxon>
        <taxon>Passeriformes</taxon>
        <taxon>Thraupidae</taxon>
        <taxon>Rhodinocichla</taxon>
    </lineage>
</organism>
<dbReference type="Proteomes" id="UP000574210">
    <property type="component" value="Unassembled WGS sequence"/>
</dbReference>
<dbReference type="EMBL" id="VWYZ01000288">
    <property type="protein sequence ID" value="NXF23437.1"/>
    <property type="molecule type" value="Genomic_DNA"/>
</dbReference>
<feature type="domain" description="Fanconi anaemia group A protein helical" evidence="3">
    <location>
        <begin position="525"/>
        <end position="606"/>
    </location>
</feature>
<sequence length="1437" mass="158733">ALGTRCSINPNFSAGRARKRRSPFGSTAELQGTALRLLDQHQNLAELLLEVGDSAKPGVQDGAEPRGVSPESFIVSVLQEQASKLGVPTATLAAKNAAANVEQICQDPASPSRVPLLNSDQRKRLSCLLQTVKGLLANNMFCRSLFCQEMWKMKEPLVLEAVWHLHSSDIVGLAELLDSPAGPAAVEWLCSSLCGLCEQAGDSSWDAGTPIFFLVFADFAIVFLQNGFEQPSEQGRKMEFQKVAYICRAVLQRMLAWVLDAVGKEKQEDVSMVQAVRFWLNVFNVSLYGSVAHPDSLRQFFRHTLTEVLTYNPVLKVSDAIQMQKEWSFTRTSPLLTALYRKLLVAFSVKESLCQLQQVLETHEVNWQHVLSCVSTLVVCQAEAGQLFKDLLSHLLLKAFGNYDMENMITAFLIARQAALEGPAVFMPYSEWFKASFGNAAGHHGSSKKSLVFLLEFLSELVPFEAAPYLKVHIMFPPCVPSKHRSLLLEYITLAKTRLADLQVAIEDMGLYEDLSAPEEAVQPQAQALRDVEKALQIFENTRKIPTSVIEASIFRRPYYTSWFLPALLRPRVLPKTPDGRMAFIDSLKRADKIPSNLYSTYLQACHAMKEKVLQDDSKAEPSHSKEPFEQLKAELAELRTLVVEQAQGEEVAAQLAVVSDRLRGALGDSSEEEEEAAPCNSRVQVAVPAPGLAGCPQAVVDLLLTSFCQTLLAASSFNPPDRQGPCLSLLVKMMCGHRNLLPALLGRLCQLLCHQGPSLGAAHILGLAAFVIHLSECRALIPGVEADFGASQAVPGQALSVSDYWSSLLVCRTEESFVFCLRFCTAAAAYLMCKFSSCSHEDFCALTPPGLIKKLQFLVPRLSLEARGVLCEEAKSALSWSSLSCPSLNYRRASLCLWRQAGFQELLKEKAFQLSFREWLLLELEVCPEKDILSASERQDFHYWAIYQRYLPAPSAAGGCDGDLEKACGVILNAILDSSQRYSGPCLPLLQPGVVWPSLVSHPPVQELVLELRCRPKLLPGCSAAQRHLVFELLQGRLTGRDAEQGSALGEQLWRQQELLLHRRILLGLPASTLVTPCWKGNRAVLDCDSFFCYVNSELKNVSSRGYALSYDITAHFFRGLLSASLDCEDAAEGVNEALATCQTKCPVVLLSAALWWPRLEPALCSQWKRLFGAPLAEELARLRGWHSSGTRFLCSGAAFPVSDPPWLSAAFLHGAILQHSARGRGTEALERLGTGSLFSLQLLVALLFFSLLDLISARIAPKEGVDFQTSLEWSLQILQCLQGRGTSWPLLFHSAERAPGRCRVLHSAASQRHTRLLPLAFYSLTPSFQQELLQQEPTFLGVALQMYIQLLQLFVQGEVLPQSDQDPAEHDPLELISAARQFLLGAIPHCPAQSLGNIQPLLSTCEELDPELAATLRHFSQPAVDVELEEELELF</sequence>
<dbReference type="Pfam" id="PF15865">
    <property type="entry name" value="Fanconi_A_N"/>
    <property type="match status" value="1"/>
</dbReference>
<evidence type="ECO:0000259" key="1">
    <source>
        <dbReference type="Pfam" id="PF03511"/>
    </source>
</evidence>
<evidence type="ECO:0000313" key="6">
    <source>
        <dbReference type="Proteomes" id="UP000574210"/>
    </source>
</evidence>
<evidence type="ECO:0000313" key="5">
    <source>
        <dbReference type="EMBL" id="NXF23437.1"/>
    </source>
</evidence>
<dbReference type="PANTHER" id="PTHR12047:SF2">
    <property type="entry name" value="FANCONI ANEMIA GROUP A PROTEIN"/>
    <property type="match status" value="1"/>
</dbReference>
<feature type="domain" description="Fanconi anaemia group A protein arcN subdomain" evidence="4">
    <location>
        <begin position="627"/>
        <end position="868"/>
    </location>
</feature>
<gene>
    <name evidence="5" type="primary">Fanca</name>
    <name evidence="5" type="ORF">RHOROS_R02487</name>
</gene>
<proteinExistence type="predicted"/>
<evidence type="ECO:0000259" key="4">
    <source>
        <dbReference type="Pfam" id="PF24783"/>
    </source>
</evidence>
<feature type="non-terminal residue" evidence="5">
    <location>
        <position position="1437"/>
    </location>
</feature>
<dbReference type="GO" id="GO:0036297">
    <property type="term" value="P:interstrand cross-link repair"/>
    <property type="evidence" value="ECO:0007669"/>
    <property type="project" value="InterPro"/>
</dbReference>
<dbReference type="InterPro" id="IPR055387">
    <property type="entry name" value="FANCA_arcN"/>
</dbReference>
<feature type="domain" description="Fanconi anaemia group A protein C-terminal" evidence="1">
    <location>
        <begin position="1209"/>
        <end position="1413"/>
    </location>
</feature>
<name>A0A7K8S0A3_9PASS</name>
<feature type="domain" description="Fanconi anaemia group A protein N-terminal" evidence="2">
    <location>
        <begin position="150"/>
        <end position="504"/>
    </location>
</feature>
<feature type="non-terminal residue" evidence="5">
    <location>
        <position position="1"/>
    </location>
</feature>
<dbReference type="Pfam" id="PF24783">
    <property type="entry name" value="FANCA_arcN"/>
    <property type="match status" value="1"/>
</dbReference>
<evidence type="ECO:0000259" key="2">
    <source>
        <dbReference type="Pfam" id="PF15865"/>
    </source>
</evidence>
<dbReference type="GO" id="GO:0043240">
    <property type="term" value="C:Fanconi anaemia nuclear complex"/>
    <property type="evidence" value="ECO:0007669"/>
    <property type="project" value="InterPro"/>
</dbReference>
<dbReference type="PRINTS" id="PR00826">
    <property type="entry name" value="FANCONIAGENE"/>
</dbReference>
<dbReference type="Pfam" id="PF24781">
    <property type="entry name" value="FANCA_helical"/>
    <property type="match status" value="1"/>
</dbReference>
<dbReference type="InterPro" id="IPR031729">
    <property type="entry name" value="Fanconi_A_N"/>
</dbReference>
<comment type="caution">
    <text evidence="5">The sequence shown here is derived from an EMBL/GenBank/DDBJ whole genome shotgun (WGS) entry which is preliminary data.</text>
</comment>
<dbReference type="InterPro" id="IPR055386">
    <property type="entry name" value="FANCA_helical"/>
</dbReference>
<keyword evidence="6" id="KW-1185">Reference proteome</keyword>
<dbReference type="PANTHER" id="PTHR12047">
    <property type="entry name" value="FANCONI ANEMIA GROUP A PROTEIN"/>
    <property type="match status" value="1"/>
</dbReference>
<dbReference type="InterPro" id="IPR055277">
    <property type="entry name" value="Fanconi_A_C"/>
</dbReference>
<reference evidence="5 6" key="1">
    <citation type="submission" date="2019-09" db="EMBL/GenBank/DDBJ databases">
        <title>Bird 10,000 Genomes (B10K) Project - Family phase.</title>
        <authorList>
            <person name="Zhang G."/>
        </authorList>
    </citation>
    <scope>NUCLEOTIDE SEQUENCE [LARGE SCALE GENOMIC DNA]</scope>
    <source>
        <strain evidence="5">B10K-CU-031-12</strain>
        <tissue evidence="5">Muscle</tissue>
    </source>
</reference>
<evidence type="ECO:0000259" key="3">
    <source>
        <dbReference type="Pfam" id="PF24781"/>
    </source>
</evidence>